<reference evidence="2" key="1">
    <citation type="submission" date="2022-02" db="EMBL/GenBank/DDBJ databases">
        <title>Acinetobacter A3.8 sp. nov., isolated from Sediment (Zhairuo Island).</title>
        <authorList>
            <person name="Zheng K."/>
        </authorList>
    </citation>
    <scope>NUCLEOTIDE SEQUENCE</scope>
    <source>
        <strain evidence="2">A3.8</strain>
    </source>
</reference>
<gene>
    <name evidence="2" type="ORF">MKI79_00825</name>
</gene>
<dbReference type="InterPro" id="IPR000944">
    <property type="entry name" value="Tscrpt_reg_Rrf2"/>
</dbReference>
<dbReference type="SUPFAM" id="SSF46785">
    <property type="entry name" value="Winged helix' DNA-binding domain"/>
    <property type="match status" value="1"/>
</dbReference>
<evidence type="ECO:0000313" key="2">
    <source>
        <dbReference type="EMBL" id="MCJ8145473.1"/>
    </source>
</evidence>
<dbReference type="InterPro" id="IPR036390">
    <property type="entry name" value="WH_DNA-bd_sf"/>
</dbReference>
<accession>A0A9X1WVP1</accession>
<dbReference type="PROSITE" id="PS51197">
    <property type="entry name" value="HTH_RRF2_2"/>
    <property type="match status" value="1"/>
</dbReference>
<dbReference type="Proteomes" id="UP001139701">
    <property type="component" value="Unassembled WGS sequence"/>
</dbReference>
<dbReference type="EMBL" id="JAKUML010000001">
    <property type="protein sequence ID" value="MCJ8145473.1"/>
    <property type="molecule type" value="Genomic_DNA"/>
</dbReference>
<dbReference type="PANTHER" id="PTHR33221:SF4">
    <property type="entry name" value="HTH-TYPE TRANSCRIPTIONAL REPRESSOR NSRR"/>
    <property type="match status" value="1"/>
</dbReference>
<dbReference type="GO" id="GO:0003677">
    <property type="term" value="F:DNA binding"/>
    <property type="evidence" value="ECO:0007669"/>
    <property type="project" value="UniProtKB-KW"/>
</dbReference>
<name>A0A9X1WVP1_9GAMM</name>
<sequence>MQLNKFSDYGLRLLMFLLKPSEELVTIAQAATALKISENHLVKVTHFMVKQGWIISTRGKGGGIQLAPKAYELPIGEIVRTLEHDQKAVNCLEPACALRFSCGLKSLLDQALEQFYQHLNGFQLRDALHQPVLYSLTEDADLEKIANVTIR</sequence>
<dbReference type="GO" id="GO:0003700">
    <property type="term" value="F:DNA-binding transcription factor activity"/>
    <property type="evidence" value="ECO:0007669"/>
    <property type="project" value="TreeGrafter"/>
</dbReference>
<dbReference type="Pfam" id="PF02082">
    <property type="entry name" value="Rrf2"/>
    <property type="match status" value="1"/>
</dbReference>
<dbReference type="AlphaFoldDB" id="A0A9X1WVP1"/>
<dbReference type="Gene3D" id="1.10.10.10">
    <property type="entry name" value="Winged helix-like DNA-binding domain superfamily/Winged helix DNA-binding domain"/>
    <property type="match status" value="1"/>
</dbReference>
<evidence type="ECO:0000313" key="3">
    <source>
        <dbReference type="Proteomes" id="UP001139701"/>
    </source>
</evidence>
<evidence type="ECO:0000256" key="1">
    <source>
        <dbReference type="ARBA" id="ARBA00023125"/>
    </source>
</evidence>
<comment type="caution">
    <text evidence="2">The sequence shown here is derived from an EMBL/GenBank/DDBJ whole genome shotgun (WGS) entry which is preliminary data.</text>
</comment>
<dbReference type="GO" id="GO:0005829">
    <property type="term" value="C:cytosol"/>
    <property type="evidence" value="ECO:0007669"/>
    <property type="project" value="TreeGrafter"/>
</dbReference>
<keyword evidence="1" id="KW-0238">DNA-binding</keyword>
<dbReference type="RefSeq" id="WP_241570189.1">
    <property type="nucleotide sequence ID" value="NZ_JAKUML010000001.1"/>
</dbReference>
<proteinExistence type="predicted"/>
<keyword evidence="3" id="KW-1185">Reference proteome</keyword>
<organism evidence="2 3">
    <name type="scientific">Acinetobacter sedimenti</name>
    <dbReference type="NCBI Taxonomy" id="2919922"/>
    <lineage>
        <taxon>Bacteria</taxon>
        <taxon>Pseudomonadati</taxon>
        <taxon>Pseudomonadota</taxon>
        <taxon>Gammaproteobacteria</taxon>
        <taxon>Moraxellales</taxon>
        <taxon>Moraxellaceae</taxon>
        <taxon>Acinetobacter</taxon>
    </lineage>
</organism>
<dbReference type="InterPro" id="IPR036388">
    <property type="entry name" value="WH-like_DNA-bd_sf"/>
</dbReference>
<dbReference type="PANTHER" id="PTHR33221">
    <property type="entry name" value="WINGED HELIX-TURN-HELIX TRANSCRIPTIONAL REGULATOR, RRF2 FAMILY"/>
    <property type="match status" value="1"/>
</dbReference>
<protein>
    <submittedName>
        <fullName evidence="2">Rrf2 family transcriptional regulator</fullName>
    </submittedName>
</protein>
<dbReference type="NCBIfam" id="TIGR00738">
    <property type="entry name" value="rrf2_super"/>
    <property type="match status" value="1"/>
</dbReference>